<dbReference type="Gene3D" id="3.40.50.720">
    <property type="entry name" value="NAD(P)-binding Rossmann-like Domain"/>
    <property type="match status" value="1"/>
</dbReference>
<dbReference type="PRINTS" id="PR00081">
    <property type="entry name" value="GDHRDH"/>
</dbReference>
<dbReference type="GO" id="GO:0016020">
    <property type="term" value="C:membrane"/>
    <property type="evidence" value="ECO:0007669"/>
    <property type="project" value="TreeGrafter"/>
</dbReference>
<evidence type="ECO:0000313" key="5">
    <source>
        <dbReference type="Proteomes" id="UP000315949"/>
    </source>
</evidence>
<dbReference type="Pfam" id="PF00106">
    <property type="entry name" value="adh_short"/>
    <property type="match status" value="1"/>
</dbReference>
<reference evidence="4 5" key="1">
    <citation type="submission" date="2019-07" db="EMBL/GenBank/DDBJ databases">
        <title>Luteimonas sp. YD-1 nov., isolated from acidic soil.</title>
        <authorList>
            <person name="Zhou J."/>
        </authorList>
    </citation>
    <scope>NUCLEOTIDE SEQUENCE [LARGE SCALE GENOMIC DNA]</scope>
    <source>
        <strain evidence="4 5">YD-1</strain>
    </source>
</reference>
<dbReference type="PRINTS" id="PR00080">
    <property type="entry name" value="SDRFAMILY"/>
</dbReference>
<dbReference type="EMBL" id="VOHE01000001">
    <property type="protein sequence ID" value="TWT22237.1"/>
    <property type="molecule type" value="Genomic_DNA"/>
</dbReference>
<dbReference type="InterPro" id="IPR002347">
    <property type="entry name" value="SDR_fam"/>
</dbReference>
<dbReference type="PANTHER" id="PTHR44196:SF1">
    <property type="entry name" value="DEHYDROGENASE_REDUCTASE SDR FAMILY MEMBER 7B"/>
    <property type="match status" value="1"/>
</dbReference>
<gene>
    <name evidence="4" type="ORF">FQY79_03355</name>
</gene>
<evidence type="ECO:0000256" key="1">
    <source>
        <dbReference type="ARBA" id="ARBA00006484"/>
    </source>
</evidence>
<dbReference type="Proteomes" id="UP000315949">
    <property type="component" value="Unassembled WGS sequence"/>
</dbReference>
<dbReference type="GO" id="GO:0016491">
    <property type="term" value="F:oxidoreductase activity"/>
    <property type="evidence" value="ECO:0007669"/>
    <property type="project" value="UniProtKB-KW"/>
</dbReference>
<evidence type="ECO:0000256" key="3">
    <source>
        <dbReference type="RuleBase" id="RU000363"/>
    </source>
</evidence>
<comment type="similarity">
    <text evidence="1 3">Belongs to the short-chain dehydrogenases/reductases (SDR) family.</text>
</comment>
<comment type="caution">
    <text evidence="4">The sequence shown here is derived from an EMBL/GenBank/DDBJ whole genome shotgun (WGS) entry which is preliminary data.</text>
</comment>
<dbReference type="AlphaFoldDB" id="A0A5C5U8I6"/>
<dbReference type="CDD" id="cd05233">
    <property type="entry name" value="SDR_c"/>
    <property type="match status" value="1"/>
</dbReference>
<proteinExistence type="inferred from homology"/>
<sequence length="299" mass="31541">MGDLRGKVAVITGAGSGFGREFARVAAGAGMAVVLVDVQADALAETAAALEAGGTTVMQRRLDVADGHALQTLAHDAWARFGAVHLLFNNAGVGTTGMVWEASVQDWEWVLGVNLWGTIHGVRAFVPRMLEAAAGDPGYRGHVVNTASVAGLVDPPLTGPYNVAKHAVVSLSETLYQDLSLVGDRVGCSVLCPSWVGTGIARADRNRDPRAVRTRTRAAAVGQALVDKAVSSARTTAADVARLTFEAIAERRFWILPHPQALDAVRARHEALLAHAPPPDPYAALPQLRRQILDALHAP</sequence>
<keyword evidence="5" id="KW-1185">Reference proteome</keyword>
<name>A0A5C5U8I6_9GAMM</name>
<evidence type="ECO:0000313" key="4">
    <source>
        <dbReference type="EMBL" id="TWT22237.1"/>
    </source>
</evidence>
<organism evidence="4 5">
    <name type="scientific">Luteimonas wenzhouensis</name>
    <dbReference type="NCBI Taxonomy" id="2599615"/>
    <lineage>
        <taxon>Bacteria</taxon>
        <taxon>Pseudomonadati</taxon>
        <taxon>Pseudomonadota</taxon>
        <taxon>Gammaproteobacteria</taxon>
        <taxon>Lysobacterales</taxon>
        <taxon>Lysobacteraceae</taxon>
        <taxon>Luteimonas</taxon>
    </lineage>
</organism>
<dbReference type="PANTHER" id="PTHR44196">
    <property type="entry name" value="DEHYDROGENASE/REDUCTASE SDR FAMILY MEMBER 7B"/>
    <property type="match status" value="1"/>
</dbReference>
<evidence type="ECO:0000256" key="2">
    <source>
        <dbReference type="ARBA" id="ARBA00023002"/>
    </source>
</evidence>
<accession>A0A5C5U8I6</accession>
<dbReference type="OrthoDB" id="9810734at2"/>
<dbReference type="SUPFAM" id="SSF51735">
    <property type="entry name" value="NAD(P)-binding Rossmann-fold domains"/>
    <property type="match status" value="1"/>
</dbReference>
<dbReference type="InterPro" id="IPR036291">
    <property type="entry name" value="NAD(P)-bd_dom_sf"/>
</dbReference>
<dbReference type="NCBIfam" id="NF004843">
    <property type="entry name" value="PRK06194.1"/>
    <property type="match status" value="1"/>
</dbReference>
<keyword evidence="2" id="KW-0560">Oxidoreductase</keyword>
<protein>
    <submittedName>
        <fullName evidence="4">SDR family NAD(P)-dependent oxidoreductase</fullName>
    </submittedName>
</protein>